<evidence type="ECO:0000256" key="2">
    <source>
        <dbReference type="ARBA" id="ARBA00022679"/>
    </source>
</evidence>
<comment type="similarity">
    <text evidence="1">Belongs to the FGGY kinase family.</text>
</comment>
<feature type="domain" description="Carbohydrate kinase FGGY C-terminal" evidence="5">
    <location>
        <begin position="257"/>
        <end position="450"/>
    </location>
</feature>
<dbReference type="AlphaFoldDB" id="A0A1Y4LC55"/>
<dbReference type="RefSeq" id="WP_087373220.1">
    <property type="nucleotide sequence ID" value="NZ_NFKK01000010.1"/>
</dbReference>
<protein>
    <recommendedName>
        <fullName evidence="8">Xylulose kinase</fullName>
    </recommendedName>
</protein>
<feature type="domain" description="Carbohydrate kinase FGGY N-terminal" evidence="4">
    <location>
        <begin position="7"/>
        <end position="247"/>
    </location>
</feature>
<evidence type="ECO:0000259" key="5">
    <source>
        <dbReference type="Pfam" id="PF02782"/>
    </source>
</evidence>
<dbReference type="GO" id="GO:0005975">
    <property type="term" value="P:carbohydrate metabolic process"/>
    <property type="evidence" value="ECO:0007669"/>
    <property type="project" value="InterPro"/>
</dbReference>
<dbReference type="GO" id="GO:0016301">
    <property type="term" value="F:kinase activity"/>
    <property type="evidence" value="ECO:0007669"/>
    <property type="project" value="UniProtKB-KW"/>
</dbReference>
<accession>A0A1Y4LC55</accession>
<evidence type="ECO:0000259" key="4">
    <source>
        <dbReference type="Pfam" id="PF00370"/>
    </source>
</evidence>
<dbReference type="PANTHER" id="PTHR43095">
    <property type="entry name" value="SUGAR KINASE"/>
    <property type="match status" value="1"/>
</dbReference>
<evidence type="ECO:0008006" key="8">
    <source>
        <dbReference type="Google" id="ProtNLM"/>
    </source>
</evidence>
<dbReference type="InterPro" id="IPR043129">
    <property type="entry name" value="ATPase_NBD"/>
</dbReference>
<sequence>MSKQLLAGIDVGTTGVKTILFEADGTVFASAYQEYGCIYPQPGWVEQDPEMLLDAIYATCRQAMSAVEGAQVAGISVSAQRSSAILLDDSGHALKMISWLDNRAVEQSDEIAARFGAERFYQITGLPLCATWILPKLLHTRKNASELWRRTRRVCQLHDFVLHALGADDFYGNEAEAGFWGLWDNQNLCYSDDLLRAFSIDRTMLPEIRRTGEQVGTISTDVSEKTGFPLGTPLCIGVGDQNSAALGAGVVEPGAVSISLGTGGLATIVLDGCYRDPMCQSMVTSHAIHGLWTFEGLQNAAAGAYRWFRDEIAALEKTQAENPGAAYEMLNHMIEQTPVGAHGLIMMPYFAGSAAPRWNALARGGFVGLTLAHTRSDMARACVEGITLEQKDILQSMKNAGKTFSYVRIVGGATKSEVWNQIQADVYGLPCETLAVSDAAALGAAISAGYGVGVFASLKEGAERMVQVKKRYEPNSENTQKYEKLYDIYCELYEALAKTTVYQKMAEFSLPTQGEEQ</sequence>
<comment type="caution">
    <text evidence="6">The sequence shown here is derived from an EMBL/GenBank/DDBJ whole genome shotgun (WGS) entry which is preliminary data.</text>
</comment>
<keyword evidence="3" id="KW-0418">Kinase</keyword>
<evidence type="ECO:0000313" key="6">
    <source>
        <dbReference type="EMBL" id="OUP52401.1"/>
    </source>
</evidence>
<dbReference type="SUPFAM" id="SSF53067">
    <property type="entry name" value="Actin-like ATPase domain"/>
    <property type="match status" value="2"/>
</dbReference>
<dbReference type="CDD" id="cd07779">
    <property type="entry name" value="ASKHA_NBD_FGGY_YgcE-like"/>
    <property type="match status" value="1"/>
</dbReference>
<evidence type="ECO:0000256" key="1">
    <source>
        <dbReference type="ARBA" id="ARBA00009156"/>
    </source>
</evidence>
<keyword evidence="2" id="KW-0808">Transferase</keyword>
<dbReference type="Gene3D" id="3.30.420.40">
    <property type="match status" value="2"/>
</dbReference>
<dbReference type="InterPro" id="IPR000577">
    <property type="entry name" value="Carb_kinase_FGGY"/>
</dbReference>
<dbReference type="InterPro" id="IPR018484">
    <property type="entry name" value="FGGY_N"/>
</dbReference>
<reference evidence="7" key="1">
    <citation type="submission" date="2017-04" db="EMBL/GenBank/DDBJ databases">
        <title>Function of individual gut microbiota members based on whole genome sequencing of pure cultures obtained from chicken caecum.</title>
        <authorList>
            <person name="Medvecky M."/>
            <person name="Cejkova D."/>
            <person name="Polansky O."/>
            <person name="Karasova D."/>
            <person name="Kubasova T."/>
            <person name="Cizek A."/>
            <person name="Rychlik I."/>
        </authorList>
    </citation>
    <scope>NUCLEOTIDE SEQUENCE [LARGE SCALE GENOMIC DNA]</scope>
    <source>
        <strain evidence="7">An180</strain>
    </source>
</reference>
<evidence type="ECO:0000313" key="7">
    <source>
        <dbReference type="Proteomes" id="UP000195897"/>
    </source>
</evidence>
<dbReference type="PIRSF" id="PIRSF000538">
    <property type="entry name" value="GlpK"/>
    <property type="match status" value="1"/>
</dbReference>
<gene>
    <name evidence="6" type="ORF">B5F17_09065</name>
</gene>
<name>A0A1Y4LC55_9FIRM</name>
<proteinExistence type="inferred from homology"/>
<organism evidence="6 7">
    <name type="scientific">Butyricicoccus pullicaecorum</name>
    <dbReference type="NCBI Taxonomy" id="501571"/>
    <lineage>
        <taxon>Bacteria</taxon>
        <taxon>Bacillati</taxon>
        <taxon>Bacillota</taxon>
        <taxon>Clostridia</taxon>
        <taxon>Eubacteriales</taxon>
        <taxon>Butyricicoccaceae</taxon>
        <taxon>Butyricicoccus</taxon>
    </lineage>
</organism>
<dbReference type="PANTHER" id="PTHR43095:SF5">
    <property type="entry name" value="XYLULOSE KINASE"/>
    <property type="match status" value="1"/>
</dbReference>
<dbReference type="InterPro" id="IPR018485">
    <property type="entry name" value="FGGY_C"/>
</dbReference>
<dbReference type="Pfam" id="PF00370">
    <property type="entry name" value="FGGY_N"/>
    <property type="match status" value="1"/>
</dbReference>
<dbReference type="Proteomes" id="UP000195897">
    <property type="component" value="Unassembled WGS sequence"/>
</dbReference>
<dbReference type="EMBL" id="NFKK01000010">
    <property type="protein sequence ID" value="OUP52401.1"/>
    <property type="molecule type" value="Genomic_DNA"/>
</dbReference>
<dbReference type="InterPro" id="IPR050406">
    <property type="entry name" value="FGGY_Carb_Kinase"/>
</dbReference>
<evidence type="ECO:0000256" key="3">
    <source>
        <dbReference type="ARBA" id="ARBA00022777"/>
    </source>
</evidence>
<dbReference type="Pfam" id="PF02782">
    <property type="entry name" value="FGGY_C"/>
    <property type="match status" value="1"/>
</dbReference>